<protein>
    <recommendedName>
        <fullName evidence="1">DUF3074 domain-containing protein</fullName>
    </recommendedName>
</protein>
<proteinExistence type="predicted"/>
<accession>A0AAE8SUI5</accession>
<reference evidence="2" key="1">
    <citation type="submission" date="2018-03" db="EMBL/GenBank/DDBJ databases">
        <authorList>
            <person name="Guldener U."/>
        </authorList>
    </citation>
    <scope>NUCLEOTIDE SEQUENCE</scope>
</reference>
<dbReference type="InterPro" id="IPR024500">
    <property type="entry name" value="DUF3074"/>
</dbReference>
<gene>
    <name evidence="2" type="ORF">DNG_03708</name>
</gene>
<comment type="caution">
    <text evidence="2">The sequence shown here is derived from an EMBL/GenBank/DDBJ whole genome shotgun (WGS) entry which is preliminary data.</text>
</comment>
<dbReference type="PANTHER" id="PTHR40370:SF1">
    <property type="entry name" value="DUF3074 DOMAIN-CONTAINING PROTEIN"/>
    <property type="match status" value="1"/>
</dbReference>
<feature type="domain" description="DUF3074" evidence="1">
    <location>
        <begin position="161"/>
        <end position="327"/>
    </location>
</feature>
<keyword evidence="3" id="KW-1185">Reference proteome</keyword>
<dbReference type="EMBL" id="ONZQ02000004">
    <property type="protein sequence ID" value="SPO00960.1"/>
    <property type="molecule type" value="Genomic_DNA"/>
</dbReference>
<dbReference type="AlphaFoldDB" id="A0AAE8SUI5"/>
<dbReference type="PANTHER" id="PTHR40370">
    <property type="entry name" value="EXPRESSED PROTEIN"/>
    <property type="match status" value="1"/>
</dbReference>
<organism evidence="2 3">
    <name type="scientific">Cephalotrichum gorgonifer</name>
    <dbReference type="NCBI Taxonomy" id="2041049"/>
    <lineage>
        <taxon>Eukaryota</taxon>
        <taxon>Fungi</taxon>
        <taxon>Dikarya</taxon>
        <taxon>Ascomycota</taxon>
        <taxon>Pezizomycotina</taxon>
        <taxon>Sordariomycetes</taxon>
        <taxon>Hypocreomycetidae</taxon>
        <taxon>Microascales</taxon>
        <taxon>Microascaceae</taxon>
        <taxon>Cephalotrichum</taxon>
    </lineage>
</organism>
<evidence type="ECO:0000313" key="2">
    <source>
        <dbReference type="EMBL" id="SPO00960.1"/>
    </source>
</evidence>
<name>A0AAE8SUI5_9PEZI</name>
<dbReference type="Pfam" id="PF11274">
    <property type="entry name" value="DUF3074"/>
    <property type="match status" value="1"/>
</dbReference>
<evidence type="ECO:0000259" key="1">
    <source>
        <dbReference type="Pfam" id="PF11274"/>
    </source>
</evidence>
<dbReference type="Proteomes" id="UP001187682">
    <property type="component" value="Unassembled WGS sequence"/>
</dbReference>
<evidence type="ECO:0000313" key="3">
    <source>
        <dbReference type="Proteomes" id="UP001187682"/>
    </source>
</evidence>
<sequence length="341" mass="38015">MENEREQRIKNLEERAKENPTQRRNIEAIISYYREGGKWPQTGHDIVYAFDGSVKYATVEQFAEDFEGQDPVLNTLILLHEALAFLQGLAPKTAVTDEATTRVTSEDWRKSHRVKTLHTCDAPVHLNERKVPVELLRAVAQQNPSSPAPAQAGDSLRAEHWAARLSVHANAAESGTATWDEFYDAIKVRHAETEHEFTPSIVGMRITKEWDCEDVEVTEDDVKWGEFTLKIVESKHKLPAILGNRAFAVVQMTAAMVGSPDAQYCNEDGVVIGSYAAVERVRRVKSGATEWVMATASDAGGVLPSWLQAMAVPGQIAKDVPLFLVWADNQRKKRGAEGVRR</sequence>